<keyword evidence="1" id="KW-0812">Transmembrane</keyword>
<feature type="transmembrane region" description="Helical" evidence="1">
    <location>
        <begin position="33"/>
        <end position="61"/>
    </location>
</feature>
<comment type="caution">
    <text evidence="3">The sequence shown here is derived from an EMBL/GenBank/DDBJ whole genome shotgun (WGS) entry which is preliminary data.</text>
</comment>
<reference evidence="3 4" key="1">
    <citation type="submission" date="2020-09" db="EMBL/GenBank/DDBJ databases">
        <title>De no assembly of potato wild relative species, Solanum commersonii.</title>
        <authorList>
            <person name="Cho K."/>
        </authorList>
    </citation>
    <scope>NUCLEOTIDE SEQUENCE [LARGE SCALE GENOMIC DNA]</scope>
    <source>
        <strain evidence="3">LZ3.2</strain>
        <tissue evidence="3">Leaf</tissue>
    </source>
</reference>
<keyword evidence="1" id="KW-0472">Membrane</keyword>
<dbReference type="AlphaFoldDB" id="A0A9J5X9C8"/>
<keyword evidence="1" id="KW-1133">Transmembrane helix</keyword>
<feature type="signal peptide" evidence="2">
    <location>
        <begin position="1"/>
        <end position="18"/>
    </location>
</feature>
<keyword evidence="4" id="KW-1185">Reference proteome</keyword>
<accession>A0A9J5X9C8</accession>
<name>A0A9J5X9C8_SOLCO</name>
<evidence type="ECO:0000256" key="2">
    <source>
        <dbReference type="SAM" id="SignalP"/>
    </source>
</evidence>
<dbReference type="EMBL" id="JACXVP010000010">
    <property type="protein sequence ID" value="KAG5583520.1"/>
    <property type="molecule type" value="Genomic_DNA"/>
</dbReference>
<dbReference type="Proteomes" id="UP000824120">
    <property type="component" value="Chromosome 10"/>
</dbReference>
<keyword evidence="2" id="KW-0732">Signal</keyword>
<feature type="chain" id="PRO_5039915520" evidence="2">
    <location>
        <begin position="19"/>
        <end position="91"/>
    </location>
</feature>
<proteinExistence type="predicted"/>
<evidence type="ECO:0000256" key="1">
    <source>
        <dbReference type="SAM" id="Phobius"/>
    </source>
</evidence>
<gene>
    <name evidence="3" type="ORF">H5410_054147</name>
</gene>
<feature type="non-terminal residue" evidence="3">
    <location>
        <position position="1"/>
    </location>
</feature>
<evidence type="ECO:0000313" key="4">
    <source>
        <dbReference type="Proteomes" id="UP000824120"/>
    </source>
</evidence>
<sequence>RCQWGMLWLSMLLHRCLLRLTQRDISSGLHDMLLAQLIFAMMLPLLCRWCQWGMMWLSVLLRHCLLRHVRGLHDGLLAQLEERQPLSNGCL</sequence>
<evidence type="ECO:0000313" key="3">
    <source>
        <dbReference type="EMBL" id="KAG5583520.1"/>
    </source>
</evidence>
<protein>
    <submittedName>
        <fullName evidence="3">Uncharacterized protein</fullName>
    </submittedName>
</protein>
<organism evidence="3 4">
    <name type="scientific">Solanum commersonii</name>
    <name type="common">Commerson's wild potato</name>
    <name type="synonym">Commerson's nightshade</name>
    <dbReference type="NCBI Taxonomy" id="4109"/>
    <lineage>
        <taxon>Eukaryota</taxon>
        <taxon>Viridiplantae</taxon>
        <taxon>Streptophyta</taxon>
        <taxon>Embryophyta</taxon>
        <taxon>Tracheophyta</taxon>
        <taxon>Spermatophyta</taxon>
        <taxon>Magnoliopsida</taxon>
        <taxon>eudicotyledons</taxon>
        <taxon>Gunneridae</taxon>
        <taxon>Pentapetalae</taxon>
        <taxon>asterids</taxon>
        <taxon>lamiids</taxon>
        <taxon>Solanales</taxon>
        <taxon>Solanaceae</taxon>
        <taxon>Solanoideae</taxon>
        <taxon>Solaneae</taxon>
        <taxon>Solanum</taxon>
    </lineage>
</organism>